<name>A0ABS7XN72_9FLAO</name>
<evidence type="ECO:0000313" key="1">
    <source>
        <dbReference type="EMBL" id="MBZ9779898.1"/>
    </source>
</evidence>
<organism evidence="1 2">
    <name type="scientific">Psychroflexus longus</name>
    <dbReference type="NCBI Taxonomy" id="2873596"/>
    <lineage>
        <taxon>Bacteria</taxon>
        <taxon>Pseudomonadati</taxon>
        <taxon>Bacteroidota</taxon>
        <taxon>Flavobacteriia</taxon>
        <taxon>Flavobacteriales</taxon>
        <taxon>Flavobacteriaceae</taxon>
        <taxon>Psychroflexus</taxon>
    </lineage>
</organism>
<comment type="caution">
    <text evidence="1">The sequence shown here is derived from an EMBL/GenBank/DDBJ whole genome shotgun (WGS) entry which is preliminary data.</text>
</comment>
<dbReference type="EMBL" id="JAIQZE010000021">
    <property type="protein sequence ID" value="MBZ9779898.1"/>
    <property type="molecule type" value="Genomic_DNA"/>
</dbReference>
<evidence type="ECO:0000313" key="2">
    <source>
        <dbReference type="Proteomes" id="UP001199314"/>
    </source>
</evidence>
<accession>A0ABS7XN72</accession>
<dbReference type="PROSITE" id="PS51257">
    <property type="entry name" value="PROKAR_LIPOPROTEIN"/>
    <property type="match status" value="1"/>
</dbReference>
<proteinExistence type="predicted"/>
<sequence>MKKINLFIIILVLTSCNFFEKKDEISYPLKEVEVRSIILEESNEVISDTLTLSKFSNYLRDLSNNDLVKGKRLHGASKMCSLTIKTDKYDLSLFVLNNRQNKIVVDFFEVNEKDNFNYFLGALYENQKLINLLNSGGLNCIEEK</sequence>
<dbReference type="Proteomes" id="UP001199314">
    <property type="component" value="Unassembled WGS sequence"/>
</dbReference>
<gene>
    <name evidence="1" type="ORF">LB452_13295</name>
</gene>
<evidence type="ECO:0008006" key="3">
    <source>
        <dbReference type="Google" id="ProtNLM"/>
    </source>
</evidence>
<reference evidence="2" key="1">
    <citation type="submission" date="2023-07" db="EMBL/GenBank/DDBJ databases">
        <title>Novel species isolated from saline lakes on Tibetan Plateau.</title>
        <authorList>
            <person name="Lu H."/>
        </authorList>
    </citation>
    <scope>NUCLEOTIDE SEQUENCE [LARGE SCALE GENOMIC DNA]</scope>
    <source>
        <strain evidence="2">CAK8W</strain>
    </source>
</reference>
<keyword evidence="2" id="KW-1185">Reference proteome</keyword>
<dbReference type="RefSeq" id="WP_224462228.1">
    <property type="nucleotide sequence ID" value="NZ_JAIQZE010000021.1"/>
</dbReference>
<protein>
    <recommendedName>
        <fullName evidence="3">DUF4252 domain-containing protein</fullName>
    </recommendedName>
</protein>